<dbReference type="RefSeq" id="WP_012594451.1">
    <property type="nucleotide sequence ID" value="NC_011726.1"/>
</dbReference>
<dbReference type="EMBL" id="CP001287">
    <property type="protein sequence ID" value="ACK65177.1"/>
    <property type="molecule type" value="Genomic_DNA"/>
</dbReference>
<protein>
    <submittedName>
        <fullName evidence="1">Uncharacterized protein</fullName>
    </submittedName>
</protein>
<dbReference type="AlphaFoldDB" id="B7K136"/>
<evidence type="ECO:0000313" key="2">
    <source>
        <dbReference type="Proteomes" id="UP000008204"/>
    </source>
</evidence>
<dbReference type="Proteomes" id="UP000008204">
    <property type="component" value="Chromosome"/>
</dbReference>
<sequence>MNKQWIKVKGIVKAGYQVASGKNKNSPYPQGSIAMQKDFFQALGLDISGYFLGTLNVTIAPYHFILKKPEYTFKKVQWNPHSIAEDFSFSGCCVTFQGIEYKGLIYYPHPETKPDHFQDDSTLEILAPPIVNINYGDALELAINSQEIELFFRQT</sequence>
<evidence type="ECO:0000313" key="1">
    <source>
        <dbReference type="EMBL" id="ACK65177.1"/>
    </source>
</evidence>
<proteinExistence type="predicted"/>
<dbReference type="HOGENOM" id="CLU_142749_0_0_3"/>
<keyword evidence="2" id="KW-1185">Reference proteome</keyword>
<dbReference type="KEGG" id="cyp:PCC8801_1104"/>
<dbReference type="OrthoDB" id="194883at2"/>
<reference evidence="2" key="1">
    <citation type="journal article" date="2011" name="MBio">
        <title>Novel metabolic attributes of the genus Cyanothece, comprising a group of unicellular nitrogen-fixing Cyanobacteria.</title>
        <authorList>
            <person name="Bandyopadhyay A."/>
            <person name="Elvitigala T."/>
            <person name="Welsh E."/>
            <person name="Stockel J."/>
            <person name="Liberton M."/>
            <person name="Min H."/>
            <person name="Sherman L.A."/>
            <person name="Pakrasi H.B."/>
        </authorList>
    </citation>
    <scope>NUCLEOTIDE SEQUENCE [LARGE SCALE GENOMIC DNA]</scope>
    <source>
        <strain evidence="2">PCC 8801</strain>
    </source>
</reference>
<accession>B7K136</accession>
<name>B7K136_RIPO1</name>
<dbReference type="STRING" id="41431.PCC8801_1104"/>
<dbReference type="eggNOG" id="ENOG5031NXM">
    <property type="taxonomic scope" value="Bacteria"/>
</dbReference>
<gene>
    <name evidence="1" type="ordered locus">PCC8801_1104</name>
</gene>
<organism evidence="1 2">
    <name type="scientific">Rippkaea orientalis (strain PCC 8801 / RF-1)</name>
    <name type="common">Cyanothece sp. (strain PCC 8801)</name>
    <dbReference type="NCBI Taxonomy" id="41431"/>
    <lineage>
        <taxon>Bacteria</taxon>
        <taxon>Bacillati</taxon>
        <taxon>Cyanobacteriota</taxon>
        <taxon>Cyanophyceae</taxon>
        <taxon>Oscillatoriophycideae</taxon>
        <taxon>Chroococcales</taxon>
        <taxon>Aphanothecaceae</taxon>
        <taxon>Rippkaea</taxon>
        <taxon>Rippkaea orientalis</taxon>
    </lineage>
</organism>